<dbReference type="EMBL" id="JASNFN010000035">
    <property type="protein sequence ID" value="MDP5185001.1"/>
    <property type="molecule type" value="Genomic_DNA"/>
</dbReference>
<dbReference type="EC" id="2.7.7.65" evidence="3"/>
<evidence type="ECO:0000313" key="4">
    <source>
        <dbReference type="Proteomes" id="UP001233673"/>
    </source>
</evidence>
<dbReference type="GO" id="GO:0052621">
    <property type="term" value="F:diguanylate cyclase activity"/>
    <property type="evidence" value="ECO:0007669"/>
    <property type="project" value="UniProtKB-EC"/>
</dbReference>
<feature type="domain" description="GGDEF" evidence="2">
    <location>
        <begin position="272"/>
        <end position="360"/>
    </location>
</feature>
<dbReference type="PANTHER" id="PTHR45138:SF9">
    <property type="entry name" value="DIGUANYLATE CYCLASE DGCM-RELATED"/>
    <property type="match status" value="1"/>
</dbReference>
<keyword evidence="1" id="KW-1133">Transmembrane helix</keyword>
<dbReference type="InterPro" id="IPR000160">
    <property type="entry name" value="GGDEF_dom"/>
</dbReference>
<name>A0ABT9IHE1_9ACTN</name>
<dbReference type="Proteomes" id="UP001233673">
    <property type="component" value="Unassembled WGS sequence"/>
</dbReference>
<dbReference type="Pfam" id="PF00990">
    <property type="entry name" value="GGDEF"/>
    <property type="match status" value="1"/>
</dbReference>
<feature type="transmembrane region" description="Helical" evidence="1">
    <location>
        <begin position="138"/>
        <end position="156"/>
    </location>
</feature>
<evidence type="ECO:0000256" key="1">
    <source>
        <dbReference type="SAM" id="Phobius"/>
    </source>
</evidence>
<feature type="transmembrane region" description="Helical" evidence="1">
    <location>
        <begin position="54"/>
        <end position="72"/>
    </location>
</feature>
<dbReference type="RefSeq" id="WP_306001537.1">
    <property type="nucleotide sequence ID" value="NZ_JASNFN010000035.1"/>
</dbReference>
<dbReference type="InterPro" id="IPR029787">
    <property type="entry name" value="Nucleotide_cyclase"/>
</dbReference>
<dbReference type="Gene3D" id="3.30.70.270">
    <property type="match status" value="1"/>
</dbReference>
<evidence type="ECO:0000259" key="2">
    <source>
        <dbReference type="PROSITE" id="PS50887"/>
    </source>
</evidence>
<feature type="transmembrane region" description="Helical" evidence="1">
    <location>
        <begin position="114"/>
        <end position="132"/>
    </location>
</feature>
<keyword evidence="3" id="KW-0808">Transferase</keyword>
<dbReference type="CDD" id="cd01949">
    <property type="entry name" value="GGDEF"/>
    <property type="match status" value="1"/>
</dbReference>
<dbReference type="SUPFAM" id="SSF55073">
    <property type="entry name" value="Nucleotide cyclase"/>
    <property type="match status" value="1"/>
</dbReference>
<evidence type="ECO:0000313" key="3">
    <source>
        <dbReference type="EMBL" id="MDP5185001.1"/>
    </source>
</evidence>
<protein>
    <submittedName>
        <fullName evidence="3">GGDEF domain-containing protein</fullName>
        <ecNumber evidence="3">2.7.7.65</ecNumber>
    </submittedName>
</protein>
<gene>
    <name evidence="3" type="ORF">QOZ88_20395</name>
</gene>
<dbReference type="InterPro" id="IPR043128">
    <property type="entry name" value="Rev_trsase/Diguanyl_cyclase"/>
</dbReference>
<feature type="transmembrane region" description="Helical" evidence="1">
    <location>
        <begin position="161"/>
        <end position="178"/>
    </location>
</feature>
<feature type="transmembrane region" description="Helical" evidence="1">
    <location>
        <begin position="190"/>
        <end position="208"/>
    </location>
</feature>
<reference evidence="4" key="1">
    <citation type="submission" date="2023-05" db="EMBL/GenBank/DDBJ databases">
        <title>Draft genome of Pseudofrankia sp. BMG5.37.</title>
        <authorList>
            <person name="Gtari M."/>
            <person name="Ghodhbane F."/>
            <person name="Sbissi I."/>
        </authorList>
    </citation>
    <scope>NUCLEOTIDE SEQUENCE [LARGE SCALE GENOMIC DNA]</scope>
    <source>
        <strain evidence="4">BMG 814</strain>
    </source>
</reference>
<keyword evidence="1" id="KW-0472">Membrane</keyword>
<keyword evidence="4" id="KW-1185">Reference proteome</keyword>
<organism evidence="3 4">
    <name type="scientific">Blastococcus carthaginiensis</name>
    <dbReference type="NCBI Taxonomy" id="3050034"/>
    <lineage>
        <taxon>Bacteria</taxon>
        <taxon>Bacillati</taxon>
        <taxon>Actinomycetota</taxon>
        <taxon>Actinomycetes</taxon>
        <taxon>Geodermatophilales</taxon>
        <taxon>Geodermatophilaceae</taxon>
        <taxon>Blastococcus</taxon>
    </lineage>
</organism>
<keyword evidence="1" id="KW-0812">Transmembrane</keyword>
<dbReference type="SMART" id="SM00267">
    <property type="entry name" value="GGDEF"/>
    <property type="match status" value="1"/>
</dbReference>
<dbReference type="PROSITE" id="PS50887">
    <property type="entry name" value="GGDEF"/>
    <property type="match status" value="1"/>
</dbReference>
<dbReference type="NCBIfam" id="TIGR00254">
    <property type="entry name" value="GGDEF"/>
    <property type="match status" value="1"/>
</dbReference>
<keyword evidence="3" id="KW-0548">Nucleotidyltransferase</keyword>
<feature type="transmembrane region" description="Helical" evidence="1">
    <location>
        <begin position="84"/>
        <end position="102"/>
    </location>
</feature>
<dbReference type="PANTHER" id="PTHR45138">
    <property type="entry name" value="REGULATORY COMPONENTS OF SENSORY TRANSDUCTION SYSTEM"/>
    <property type="match status" value="1"/>
</dbReference>
<comment type="caution">
    <text evidence="3">The sequence shown here is derived from an EMBL/GenBank/DDBJ whole genome shotgun (WGS) entry which is preliminary data.</text>
</comment>
<dbReference type="InterPro" id="IPR050469">
    <property type="entry name" value="Diguanylate_Cyclase"/>
</dbReference>
<sequence>MSQRLVAVLRRGDVLPSPAPVAAEGRPSRGRAAAELAGEVPGLAEERIERARTAGLLVGWVAVVTVPLWSVVDLATESSNAATFLAVRLLCEIPMLLALVALGRLPLGRRRPELLTFLVLAVVQAEVAWMVTRSEDPRYHLLGFTLAIYGSGCVMVARPRWTVALVAVSWAALGLASVTAEDGLPPGDLLAVTVYLATASVIAVLAHLRRYALDTRELHTRVRLEREQQRTGVLLAQLERLSHEDPLTGLANRRRWDAELAELCTRARQRGNVLSVVLVDLDHFKDVNDRYGHGGGDDALRAVAGLLSARVRGGDLVARLGGDELAVLMPGADEERATAVAEHLRREARLLRPPDSGPPS</sequence>
<accession>A0ABT9IHE1</accession>
<proteinExistence type="predicted"/>